<sequence length="398" mass="43872">MKSVHKTIGISLILAIVPALGMAQSSGEISSLHGVLRELYNEMLPLCGQLIGVAQGIAGFAALWYIASRIWRHLANAESIDFYPLFRPFAIGICIAFFPSVIGLINGVMQPTVDATSNMVKNSDRAIAGLLEQKEQAMKSTEAWKMYIGYDGTGDRDRWYRYTHDNAEPSDESIWDSLGNEFKFGMDMASYRFRHSVKEWLSEVLSVIYQAAALCIDTLRTFQLIVLAILGPLVFGIAVFDGFQHTLSVYIARYLNVYLWLPIANIFGSLLGKIQEQMLKLDISQVQGYGDTYFSSTDMAYMIFLIIGIIGYFTVPSMANYIIHAGGGSALTQKVTNLLYTTSRKAVSTTTGGAAMVADAMGDGYARMSQSMAGHGHSSDYFPDKKSSYQKDKLSGNL</sequence>
<dbReference type="InterPro" id="IPR012424">
    <property type="entry name" value="Conjugative_transposon_TraJ_C"/>
</dbReference>
<name>A0ABS3G2C7_9FLAO</name>
<feature type="transmembrane region" description="Helical" evidence="2">
    <location>
        <begin position="222"/>
        <end position="243"/>
    </location>
</feature>
<feature type="transmembrane region" description="Helical" evidence="2">
    <location>
        <begin position="43"/>
        <end position="67"/>
    </location>
</feature>
<dbReference type="NCBIfam" id="TIGR03782">
    <property type="entry name" value="Bac_Flav_CT_J"/>
    <property type="match status" value="1"/>
</dbReference>
<gene>
    <name evidence="4" type="primary">traJ</name>
    <name evidence="4" type="ORF">J0656_06005</name>
</gene>
<feature type="domain" description="Conjugative transposon TraJ C-terminal" evidence="3">
    <location>
        <begin position="28"/>
        <end position="397"/>
    </location>
</feature>
<dbReference type="EMBL" id="JAFLNL010000003">
    <property type="protein sequence ID" value="MBO0353566.1"/>
    <property type="molecule type" value="Genomic_DNA"/>
</dbReference>
<evidence type="ECO:0000313" key="5">
    <source>
        <dbReference type="Proteomes" id="UP000664044"/>
    </source>
</evidence>
<dbReference type="Proteomes" id="UP000664044">
    <property type="component" value="Unassembled WGS sequence"/>
</dbReference>
<dbReference type="Pfam" id="PF07863">
    <property type="entry name" value="CtnDOT_TraJ"/>
    <property type="match status" value="1"/>
</dbReference>
<feature type="compositionally biased region" description="Basic and acidic residues" evidence="1">
    <location>
        <begin position="382"/>
        <end position="398"/>
    </location>
</feature>
<dbReference type="RefSeq" id="WP_207032295.1">
    <property type="nucleotide sequence ID" value="NZ_JAFLNL010000003.1"/>
</dbReference>
<proteinExistence type="predicted"/>
<feature type="region of interest" description="Disordered" evidence="1">
    <location>
        <begin position="376"/>
        <end position="398"/>
    </location>
</feature>
<keyword evidence="2" id="KW-1133">Transmembrane helix</keyword>
<feature type="transmembrane region" description="Helical" evidence="2">
    <location>
        <begin position="88"/>
        <end position="109"/>
    </location>
</feature>
<protein>
    <submittedName>
        <fullName evidence="4">Conjugative transposon protein TraJ</fullName>
    </submittedName>
</protein>
<evidence type="ECO:0000256" key="1">
    <source>
        <dbReference type="SAM" id="MobiDB-lite"/>
    </source>
</evidence>
<accession>A0ABS3G2C7</accession>
<comment type="caution">
    <text evidence="4">The sequence shown here is derived from an EMBL/GenBank/DDBJ whole genome shotgun (WGS) entry which is preliminary data.</text>
</comment>
<keyword evidence="2" id="KW-0812">Transmembrane</keyword>
<evidence type="ECO:0000313" key="4">
    <source>
        <dbReference type="EMBL" id="MBO0353566.1"/>
    </source>
</evidence>
<evidence type="ECO:0000259" key="3">
    <source>
        <dbReference type="Pfam" id="PF07863"/>
    </source>
</evidence>
<organism evidence="4 5">
    <name type="scientific">Flagellimonas aurea</name>
    <dbReference type="NCBI Taxonomy" id="2915619"/>
    <lineage>
        <taxon>Bacteria</taxon>
        <taxon>Pseudomonadati</taxon>
        <taxon>Bacteroidota</taxon>
        <taxon>Flavobacteriia</taxon>
        <taxon>Flavobacteriales</taxon>
        <taxon>Flavobacteriaceae</taxon>
        <taxon>Flagellimonas</taxon>
    </lineage>
</organism>
<feature type="transmembrane region" description="Helical" evidence="2">
    <location>
        <begin position="299"/>
        <end position="323"/>
    </location>
</feature>
<dbReference type="InterPro" id="IPR022393">
    <property type="entry name" value="Conjugative_transposon_TraJ"/>
</dbReference>
<reference evidence="4 5" key="1">
    <citation type="submission" date="2021-03" db="EMBL/GenBank/DDBJ databases">
        <title>Muricauda lutimaris sp. nov. and Muricauda ruestringensis sp. nov, two marine members of the Flavobacteriaceae isolated from deep sea sediments of Western Pacific.</title>
        <authorList>
            <person name="Zhao S."/>
            <person name="Liu R."/>
        </authorList>
    </citation>
    <scope>NUCLEOTIDE SEQUENCE [LARGE SCALE GENOMIC DNA]</scope>
    <source>
        <strain evidence="4 5">BC31-1-A7</strain>
    </source>
</reference>
<feature type="transmembrane region" description="Helical" evidence="2">
    <location>
        <begin position="255"/>
        <end position="274"/>
    </location>
</feature>
<keyword evidence="5" id="KW-1185">Reference proteome</keyword>
<keyword evidence="2" id="KW-0472">Membrane</keyword>
<evidence type="ECO:0000256" key="2">
    <source>
        <dbReference type="SAM" id="Phobius"/>
    </source>
</evidence>